<protein>
    <submittedName>
        <fullName evidence="4">Amino-acid N-acetyltransferase</fullName>
        <ecNumber evidence="4">2.3.1.1</ecNumber>
    </submittedName>
</protein>
<evidence type="ECO:0000256" key="2">
    <source>
        <dbReference type="ARBA" id="ARBA00023315"/>
    </source>
</evidence>
<dbReference type="RefSeq" id="WP_197707866.1">
    <property type="nucleotide sequence ID" value="NZ_AP017900.1"/>
</dbReference>
<evidence type="ECO:0000256" key="1">
    <source>
        <dbReference type="ARBA" id="ARBA00022679"/>
    </source>
</evidence>
<proteinExistence type="predicted"/>
<dbReference type="Pfam" id="PF00583">
    <property type="entry name" value="Acetyltransf_1"/>
    <property type="match status" value="1"/>
</dbReference>
<keyword evidence="1 4" id="KW-0808">Transferase</keyword>
<evidence type="ECO:0000259" key="3">
    <source>
        <dbReference type="PROSITE" id="PS51186"/>
    </source>
</evidence>
<dbReference type="InterPro" id="IPR016181">
    <property type="entry name" value="Acyl_CoA_acyltransferase"/>
</dbReference>
<dbReference type="PROSITE" id="PS51186">
    <property type="entry name" value="GNAT"/>
    <property type="match status" value="1"/>
</dbReference>
<dbReference type="Gene3D" id="3.40.630.30">
    <property type="match status" value="1"/>
</dbReference>
<evidence type="ECO:0000313" key="5">
    <source>
        <dbReference type="Proteomes" id="UP000180166"/>
    </source>
</evidence>
<dbReference type="KEGG" id="nsr:NS506_01934"/>
<feature type="domain" description="N-acetyltransferase" evidence="3">
    <location>
        <begin position="15"/>
        <end position="168"/>
    </location>
</feature>
<dbReference type="SUPFAM" id="SSF55729">
    <property type="entry name" value="Acyl-CoA N-acyltransferases (Nat)"/>
    <property type="match status" value="1"/>
</dbReference>
<reference evidence="4 5" key="1">
    <citation type="submission" date="2016-10" db="EMBL/GenBank/DDBJ databases">
        <title>Genome sequence of Nocardia seriolae strain EM150506, isolated from Anguila japonica.</title>
        <authorList>
            <person name="Han H.-J."/>
        </authorList>
    </citation>
    <scope>NUCLEOTIDE SEQUENCE [LARGE SCALE GENOMIC DNA]</scope>
    <source>
        <strain evidence="4 5">EM150506</strain>
    </source>
</reference>
<keyword evidence="2 4" id="KW-0012">Acyltransferase</keyword>
<dbReference type="GO" id="GO:0016746">
    <property type="term" value="F:acyltransferase activity"/>
    <property type="evidence" value="ECO:0007669"/>
    <property type="project" value="UniProtKB-KW"/>
</dbReference>
<evidence type="ECO:0000313" key="4">
    <source>
        <dbReference type="EMBL" id="APA96001.1"/>
    </source>
</evidence>
<dbReference type="EC" id="2.3.1.1" evidence="4"/>
<dbReference type="PANTHER" id="PTHR43877">
    <property type="entry name" value="AMINOALKYLPHOSPHONATE N-ACETYLTRANSFERASE-RELATED-RELATED"/>
    <property type="match status" value="1"/>
</dbReference>
<dbReference type="Proteomes" id="UP000180166">
    <property type="component" value="Chromosome"/>
</dbReference>
<dbReference type="InterPro" id="IPR000182">
    <property type="entry name" value="GNAT_dom"/>
</dbReference>
<dbReference type="CDD" id="cd04301">
    <property type="entry name" value="NAT_SF"/>
    <property type="match status" value="1"/>
</dbReference>
<accession>A0ABC8APE2</accession>
<organism evidence="4 5">
    <name type="scientific">Nocardia seriolae</name>
    <dbReference type="NCBI Taxonomy" id="37332"/>
    <lineage>
        <taxon>Bacteria</taxon>
        <taxon>Bacillati</taxon>
        <taxon>Actinomycetota</taxon>
        <taxon>Actinomycetes</taxon>
        <taxon>Mycobacteriales</taxon>
        <taxon>Nocardiaceae</taxon>
        <taxon>Nocardia</taxon>
    </lineage>
</organism>
<dbReference type="AlphaFoldDB" id="A0ABC8APE2"/>
<dbReference type="InterPro" id="IPR050832">
    <property type="entry name" value="Bact_Acetyltransf"/>
</dbReference>
<name>A0ABC8APE2_9NOCA</name>
<gene>
    <name evidence="4" type="primary">argA</name>
    <name evidence="4" type="ORF">NS506_01934</name>
</gene>
<sequence>MTQQTEARAPELDSIVVAPMASTEDARAFKDLNLEWIEAFFSIEPADLVTLDNPQAIVDGGGEVLIARLDGVAVGCVALVQEHPGVFELSKMAVSPHTRGRGIGRIVLAAALERVRALGAQELFLASNARLASAVHLYEAMGFVHVPPSELPPSPYDRADVFMRYPLN</sequence>
<dbReference type="GeneID" id="93370282"/>
<dbReference type="EMBL" id="CP017839">
    <property type="protein sequence ID" value="APA96001.1"/>
    <property type="molecule type" value="Genomic_DNA"/>
</dbReference>